<evidence type="ECO:0000313" key="4">
    <source>
        <dbReference type="Proteomes" id="UP000320146"/>
    </source>
</evidence>
<dbReference type="InterPro" id="IPR036291">
    <property type="entry name" value="NAD(P)-bd_dom_sf"/>
</dbReference>
<dbReference type="InterPro" id="IPR002347">
    <property type="entry name" value="SDR_fam"/>
</dbReference>
<dbReference type="GO" id="GO:0016491">
    <property type="term" value="F:oxidoreductase activity"/>
    <property type="evidence" value="ECO:0007669"/>
    <property type="project" value="UniProtKB-KW"/>
</dbReference>
<dbReference type="Gene3D" id="3.40.50.720">
    <property type="entry name" value="NAD(P)-binding Rossmann-like Domain"/>
    <property type="match status" value="1"/>
</dbReference>
<dbReference type="SUPFAM" id="SSF51735">
    <property type="entry name" value="NAD(P)-binding Rossmann-fold domains"/>
    <property type="match status" value="1"/>
</dbReference>
<dbReference type="InterPro" id="IPR051122">
    <property type="entry name" value="SDR_DHRS6-like"/>
</dbReference>
<name>A0A520MRM0_9GAMM</name>
<comment type="caution">
    <text evidence="3">The sequence shown here is derived from an EMBL/GenBank/DDBJ whole genome shotgun (WGS) entry which is preliminary data.</text>
</comment>
<proteinExistence type="inferred from homology"/>
<dbReference type="AlphaFoldDB" id="A0A520MRM0"/>
<sequence length="217" mass="23429">MAKTLLIGANSTIAQALQENSDREFICLARSEGNLNLDGDLSELDDVTDINGLVYFPGTINLKPFTMLKEDDFLNDFKVNVLGAAKVVKKVINQLKESEGASVVFISSVAANIGLPFHASIGASKSALEGMARSLAAEYTNAKVCFNVVAPSLTDTSLSTNLLKTDRLVEASKERNPMKEIGDPQKVAKTIDFLLDAHKNWMTGQVIHVDGGMNNLK</sequence>
<gene>
    <name evidence="3" type="ORF">EVA99_02895</name>
</gene>
<dbReference type="Pfam" id="PF13561">
    <property type="entry name" value="adh_short_C2"/>
    <property type="match status" value="1"/>
</dbReference>
<dbReference type="CDD" id="cd05233">
    <property type="entry name" value="SDR_c"/>
    <property type="match status" value="1"/>
</dbReference>
<reference evidence="3 4" key="1">
    <citation type="submission" date="2019-02" db="EMBL/GenBank/DDBJ databases">
        <title>Prokaryotic population dynamics and viral predation in marine succession experiment using metagenomics: the confinement effect.</title>
        <authorList>
            <person name="Haro-Moreno J.M."/>
            <person name="Rodriguez-Valera F."/>
            <person name="Lopez-Perez M."/>
        </authorList>
    </citation>
    <scope>NUCLEOTIDE SEQUENCE [LARGE SCALE GENOMIC DNA]</scope>
    <source>
        <strain evidence="3">MED-G166</strain>
    </source>
</reference>
<protein>
    <submittedName>
        <fullName evidence="3">SDR family oxidoreductase</fullName>
    </submittedName>
</protein>
<comment type="similarity">
    <text evidence="1">Belongs to the short-chain dehydrogenases/reductases (SDR) family.</text>
</comment>
<dbReference type="PANTHER" id="PTHR43477:SF1">
    <property type="entry name" value="DIHYDROANTICAPSIN 7-DEHYDROGENASE"/>
    <property type="match status" value="1"/>
</dbReference>
<organism evidence="3 4">
    <name type="scientific">SAR86 cluster bacterium</name>
    <dbReference type="NCBI Taxonomy" id="2030880"/>
    <lineage>
        <taxon>Bacteria</taxon>
        <taxon>Pseudomonadati</taxon>
        <taxon>Pseudomonadota</taxon>
        <taxon>Gammaproteobacteria</taxon>
        <taxon>SAR86 cluster</taxon>
    </lineage>
</organism>
<dbReference type="PRINTS" id="PR00081">
    <property type="entry name" value="GDHRDH"/>
</dbReference>
<dbReference type="PANTHER" id="PTHR43477">
    <property type="entry name" value="DIHYDROANTICAPSIN 7-DEHYDROGENASE"/>
    <property type="match status" value="1"/>
</dbReference>
<evidence type="ECO:0000256" key="2">
    <source>
        <dbReference type="ARBA" id="ARBA00023002"/>
    </source>
</evidence>
<evidence type="ECO:0000313" key="3">
    <source>
        <dbReference type="EMBL" id="RZO23872.1"/>
    </source>
</evidence>
<dbReference type="Proteomes" id="UP000320146">
    <property type="component" value="Unassembled WGS sequence"/>
</dbReference>
<dbReference type="EMBL" id="SHBL01000021">
    <property type="protein sequence ID" value="RZO23872.1"/>
    <property type="molecule type" value="Genomic_DNA"/>
</dbReference>
<evidence type="ECO:0000256" key="1">
    <source>
        <dbReference type="ARBA" id="ARBA00006484"/>
    </source>
</evidence>
<keyword evidence="2" id="KW-0560">Oxidoreductase</keyword>
<accession>A0A520MRM0</accession>